<proteinExistence type="predicted"/>
<dbReference type="Proteomes" id="UP000091857">
    <property type="component" value="Chromosome 10"/>
</dbReference>
<organism evidence="1 2">
    <name type="scientific">Manihot esculenta</name>
    <name type="common">Cassava</name>
    <name type="synonym">Jatropha manihot</name>
    <dbReference type="NCBI Taxonomy" id="3983"/>
    <lineage>
        <taxon>Eukaryota</taxon>
        <taxon>Viridiplantae</taxon>
        <taxon>Streptophyta</taxon>
        <taxon>Embryophyta</taxon>
        <taxon>Tracheophyta</taxon>
        <taxon>Spermatophyta</taxon>
        <taxon>Magnoliopsida</taxon>
        <taxon>eudicotyledons</taxon>
        <taxon>Gunneridae</taxon>
        <taxon>Pentapetalae</taxon>
        <taxon>rosids</taxon>
        <taxon>fabids</taxon>
        <taxon>Malpighiales</taxon>
        <taxon>Euphorbiaceae</taxon>
        <taxon>Crotonoideae</taxon>
        <taxon>Manihoteae</taxon>
        <taxon>Manihot</taxon>
    </lineage>
</organism>
<reference evidence="2" key="1">
    <citation type="journal article" date="2016" name="Nat. Biotechnol.">
        <title>Sequencing wild and cultivated cassava and related species reveals extensive interspecific hybridization and genetic diversity.</title>
        <authorList>
            <person name="Bredeson J.V."/>
            <person name="Lyons J.B."/>
            <person name="Prochnik S.E."/>
            <person name="Wu G.A."/>
            <person name="Ha C.M."/>
            <person name="Edsinger-Gonzales E."/>
            <person name="Grimwood J."/>
            <person name="Schmutz J."/>
            <person name="Rabbi I.Y."/>
            <person name="Egesi C."/>
            <person name="Nauluvula P."/>
            <person name="Lebot V."/>
            <person name="Ndunguru J."/>
            <person name="Mkamilo G."/>
            <person name="Bart R.S."/>
            <person name="Setter T.L."/>
            <person name="Gleadow R.M."/>
            <person name="Kulakow P."/>
            <person name="Ferguson M.E."/>
            <person name="Rounsley S."/>
            <person name="Rokhsar D.S."/>
        </authorList>
    </citation>
    <scope>NUCLEOTIDE SEQUENCE [LARGE SCALE GENOMIC DNA]</scope>
    <source>
        <strain evidence="2">cv. AM560-2</strain>
    </source>
</reference>
<dbReference type="EMBL" id="CM004396">
    <property type="protein sequence ID" value="KAG8645425.1"/>
    <property type="molecule type" value="Genomic_DNA"/>
</dbReference>
<keyword evidence="2" id="KW-1185">Reference proteome</keyword>
<name>A0ACB7H072_MANES</name>
<accession>A0ACB7H072</accession>
<protein>
    <submittedName>
        <fullName evidence="1">Uncharacterized protein</fullName>
    </submittedName>
</protein>
<sequence length="316" mass="34921">MAVKKGKTGITCFQCGKSGHVKAQCYRLIGFPADFKVTESRSGAPSRNNSNHLSRSSVQQVSSASNETTSQLNLSKEQLQKLMTLLNDQNSKSINTSSSPPPQNSQVNAAGIVSSVLSSHTVHHNSKSCSSHSCWIVDTGATNHIIYDASLFMHSSPVNNSFVSLPNGQKVQVESIGSVQLNSSLILNDVMFIPAFNFNLLSASKLINSQHDLSIWMMIELAKQRGHCSTVSATKHTFEVWNHRLGHSSDNKLSVLQSKAKQRRLSFPQHIPETTSLFGLVHMDVWGPYSQKDINKNHYFLTVVDDFSKSVWTFLM</sequence>
<evidence type="ECO:0000313" key="2">
    <source>
        <dbReference type="Proteomes" id="UP000091857"/>
    </source>
</evidence>
<comment type="caution">
    <text evidence="1">The sequence shown here is derived from an EMBL/GenBank/DDBJ whole genome shotgun (WGS) entry which is preliminary data.</text>
</comment>
<evidence type="ECO:0000313" key="1">
    <source>
        <dbReference type="EMBL" id="KAG8645425.1"/>
    </source>
</evidence>
<gene>
    <name evidence="1" type="ORF">MANES_10G064332v8</name>
</gene>